<evidence type="ECO:0000313" key="9">
    <source>
        <dbReference type="Proteomes" id="UP000009168"/>
    </source>
</evidence>
<dbReference type="Gene3D" id="1.10.287.70">
    <property type="match status" value="1"/>
</dbReference>
<dbReference type="InterPro" id="IPR018490">
    <property type="entry name" value="cNMP-bd_dom_sf"/>
</dbReference>
<dbReference type="AlphaFoldDB" id="Q245W0"/>
<comment type="subcellular location">
    <subcellularLocation>
        <location evidence="1">Membrane</location>
        <topology evidence="1">Multi-pass membrane protein</topology>
    </subcellularLocation>
</comment>
<dbReference type="InterPro" id="IPR051413">
    <property type="entry name" value="K/Na_HCN_channel"/>
</dbReference>
<keyword evidence="3 6" id="KW-1133">Transmembrane helix</keyword>
<protein>
    <submittedName>
        <fullName evidence="8">Cyclic nucleotide-binding domain protein</fullName>
    </submittedName>
</protein>
<dbReference type="PANTHER" id="PTHR45689:SF5">
    <property type="entry name" value="I[[H]] CHANNEL, ISOFORM E"/>
    <property type="match status" value="1"/>
</dbReference>
<organism evidence="8 9">
    <name type="scientific">Tetrahymena thermophila (strain SB210)</name>
    <dbReference type="NCBI Taxonomy" id="312017"/>
    <lineage>
        <taxon>Eukaryota</taxon>
        <taxon>Sar</taxon>
        <taxon>Alveolata</taxon>
        <taxon>Ciliophora</taxon>
        <taxon>Intramacronucleata</taxon>
        <taxon>Oligohymenophorea</taxon>
        <taxon>Hymenostomatida</taxon>
        <taxon>Tetrahymenina</taxon>
        <taxon>Tetrahymenidae</taxon>
        <taxon>Tetrahymena</taxon>
    </lineage>
</organism>
<dbReference type="GeneID" id="7827419"/>
<feature type="transmembrane region" description="Helical" evidence="6">
    <location>
        <begin position="331"/>
        <end position="352"/>
    </location>
</feature>
<dbReference type="HOGENOM" id="CLU_229123_0_0_1"/>
<keyword evidence="9" id="KW-1185">Reference proteome</keyword>
<dbReference type="GO" id="GO:0035725">
    <property type="term" value="P:sodium ion transmembrane transport"/>
    <property type="evidence" value="ECO:0007669"/>
    <property type="project" value="TreeGrafter"/>
</dbReference>
<dbReference type="InterPro" id="IPR014710">
    <property type="entry name" value="RmlC-like_jellyroll"/>
</dbReference>
<gene>
    <name evidence="8" type="ORF">TTHERM_00245390</name>
</gene>
<dbReference type="SUPFAM" id="SSF51206">
    <property type="entry name" value="cAMP-binding domain-like"/>
    <property type="match status" value="1"/>
</dbReference>
<name>Q245W0_TETTS</name>
<keyword evidence="2 6" id="KW-0812">Transmembrane</keyword>
<dbReference type="Proteomes" id="UP000009168">
    <property type="component" value="Unassembled WGS sequence"/>
</dbReference>
<evidence type="ECO:0000259" key="7">
    <source>
        <dbReference type="Pfam" id="PF00520"/>
    </source>
</evidence>
<accession>Q245W0</accession>
<dbReference type="GO" id="GO:0003254">
    <property type="term" value="P:regulation of membrane depolarization"/>
    <property type="evidence" value="ECO:0007669"/>
    <property type="project" value="TreeGrafter"/>
</dbReference>
<evidence type="ECO:0000256" key="1">
    <source>
        <dbReference type="ARBA" id="ARBA00004141"/>
    </source>
</evidence>
<dbReference type="KEGG" id="tet:TTHERM_00245390"/>
<dbReference type="GO" id="GO:0005249">
    <property type="term" value="F:voltage-gated potassium channel activity"/>
    <property type="evidence" value="ECO:0007669"/>
    <property type="project" value="TreeGrafter"/>
</dbReference>
<keyword evidence="4 6" id="KW-0472">Membrane</keyword>
<evidence type="ECO:0000256" key="6">
    <source>
        <dbReference type="SAM" id="Phobius"/>
    </source>
</evidence>
<feature type="region of interest" description="Disordered" evidence="5">
    <location>
        <begin position="785"/>
        <end position="806"/>
    </location>
</feature>
<feature type="domain" description="Ion transport" evidence="7">
    <location>
        <begin position="266"/>
        <end position="434"/>
    </location>
</feature>
<sequence length="1059" mass="124985">MIGDQLSSSLRQFNQTFLDSIKQTGEQLDKSIANNDQLVPESFQQQRQYYISQDAQDLQNLCYKREATINSEENEQNQKRNKNEQNIILDISSIEERNNYNYDNKNYKNKKKSYFKQIETILENNNATPQIDVDYQEQYNKEYVPKTSLRKGINFSNTQIINESASEQCNMTFSQQKIQKDGFKYQKKDNQNALIQDDRKLQILQKKKVSGNVNILGLQKPKQLNDIFRIDKIPVFNPESLLLRVIQLNTAIYYDYKYSECRKTIFKEYFKSYFFFEVAPIVFLNMQDQTATKQTIFDLMLLLKLKTILNTFMQLQFSFIQKQINQLICKILLLVLKLILLAHIFACFWSSICYYEIQQSDSQNVWSIQQNYFEQDWKNRYVSALYWAFTILANNQIFMPSSQIEMLYTSFSILISYIVYAYSISSIINIINDYIKSNKEFQKDLNALNKFMKRKNIQLGLKRRAIAQLREHHETQQKVDHFEERQSILKLKENLREELLISANSQIINKFSFLSTIFSQDCLNQIQNQLIEVLFMPNQIIYDYSLRNDDQYIYFIIEGKVKLIESQIQDYDSQDRYEDISGFEQSYAYLNFDINQPNHLNFRNNQDFSHNHKIEDSEKGRIIKEGECFGMFGFFTGFEQIKKAQSIGHTSILKIGRSTVLKIIKKEQKNYEIFKQIGDQIFFEKNLSCLGIKCVNCNSIDHDSNECVYTRFDKLNPYIIYKYNHSPQQERDTDFKRNVKNKTKTYTLKLNTFVHQNSNQFRMENNQERIFEQTHKSATSIQDILQSNNNNNNNNSSNVKRNSQSEQLGNILSSKLNEDKDNAEEEIHNEYLNFKKDSTYSSQSQNQREELREQTLSFYLKTNYDAVSPIEFNRNYSNHVKTQEPLQQGSSFGGIEYTGEDQSRYSIEKKIKKNVASNMSQKLILEKSSIYNQLLPKSKSQMQLANEFSQKQKTQGSKDYGFNSKTVSLLLPLSNIIKNVNHINQEQYEGGPIQINNQQTDLLFSNETDTIRKFDYYFRQYNFQNVINRFNQQQTQKSKKNNLKSPLALKSLKNASIIN</sequence>
<dbReference type="PANTHER" id="PTHR45689">
    <property type="entry name" value="I[[H]] CHANNEL, ISOFORM E"/>
    <property type="match status" value="1"/>
</dbReference>
<evidence type="ECO:0000256" key="5">
    <source>
        <dbReference type="SAM" id="MobiDB-lite"/>
    </source>
</evidence>
<evidence type="ECO:0000256" key="4">
    <source>
        <dbReference type="ARBA" id="ARBA00023136"/>
    </source>
</evidence>
<dbReference type="GO" id="GO:0098855">
    <property type="term" value="C:HCN channel complex"/>
    <property type="evidence" value="ECO:0007669"/>
    <property type="project" value="TreeGrafter"/>
</dbReference>
<feature type="transmembrane region" description="Helical" evidence="6">
    <location>
        <begin position="411"/>
        <end position="431"/>
    </location>
</feature>
<dbReference type="RefSeq" id="XP_001023768.2">
    <property type="nucleotide sequence ID" value="XM_001023768.2"/>
</dbReference>
<dbReference type="Pfam" id="PF00520">
    <property type="entry name" value="Ion_trans"/>
    <property type="match status" value="1"/>
</dbReference>
<proteinExistence type="predicted"/>
<dbReference type="InterPro" id="IPR005821">
    <property type="entry name" value="Ion_trans_dom"/>
</dbReference>
<evidence type="ECO:0000313" key="8">
    <source>
        <dbReference type="EMBL" id="EAS03523.2"/>
    </source>
</evidence>
<feature type="compositionally biased region" description="Low complexity" evidence="5">
    <location>
        <begin position="787"/>
        <end position="798"/>
    </location>
</feature>
<dbReference type="EMBL" id="GG662474">
    <property type="protein sequence ID" value="EAS03523.2"/>
    <property type="molecule type" value="Genomic_DNA"/>
</dbReference>
<reference evidence="9" key="1">
    <citation type="journal article" date="2006" name="PLoS Biol.">
        <title>Macronuclear genome sequence of the ciliate Tetrahymena thermophila, a model eukaryote.</title>
        <authorList>
            <person name="Eisen J.A."/>
            <person name="Coyne R.S."/>
            <person name="Wu M."/>
            <person name="Wu D."/>
            <person name="Thiagarajan M."/>
            <person name="Wortman J.R."/>
            <person name="Badger J.H."/>
            <person name="Ren Q."/>
            <person name="Amedeo P."/>
            <person name="Jones K.M."/>
            <person name="Tallon L.J."/>
            <person name="Delcher A.L."/>
            <person name="Salzberg S.L."/>
            <person name="Silva J.C."/>
            <person name="Haas B.J."/>
            <person name="Majoros W.H."/>
            <person name="Farzad M."/>
            <person name="Carlton J.M."/>
            <person name="Smith R.K. Jr."/>
            <person name="Garg J."/>
            <person name="Pearlman R.E."/>
            <person name="Karrer K.M."/>
            <person name="Sun L."/>
            <person name="Manning G."/>
            <person name="Elde N.C."/>
            <person name="Turkewitz A.P."/>
            <person name="Asai D.J."/>
            <person name="Wilkes D.E."/>
            <person name="Wang Y."/>
            <person name="Cai H."/>
            <person name="Collins K."/>
            <person name="Stewart B.A."/>
            <person name="Lee S.R."/>
            <person name="Wilamowska K."/>
            <person name="Weinberg Z."/>
            <person name="Ruzzo W.L."/>
            <person name="Wloga D."/>
            <person name="Gaertig J."/>
            <person name="Frankel J."/>
            <person name="Tsao C.-C."/>
            <person name="Gorovsky M.A."/>
            <person name="Keeling P.J."/>
            <person name="Waller R.F."/>
            <person name="Patron N.J."/>
            <person name="Cherry J.M."/>
            <person name="Stover N.A."/>
            <person name="Krieger C.J."/>
            <person name="del Toro C."/>
            <person name="Ryder H.F."/>
            <person name="Williamson S.C."/>
            <person name="Barbeau R.A."/>
            <person name="Hamilton E.P."/>
            <person name="Orias E."/>
        </authorList>
    </citation>
    <scope>NUCLEOTIDE SEQUENCE [LARGE SCALE GENOMIC DNA]</scope>
    <source>
        <strain evidence="9">SB210</strain>
    </source>
</reference>
<evidence type="ECO:0000256" key="2">
    <source>
        <dbReference type="ARBA" id="ARBA00022692"/>
    </source>
</evidence>
<dbReference type="InParanoid" id="Q245W0"/>
<dbReference type="Gene3D" id="2.60.120.10">
    <property type="entry name" value="Jelly Rolls"/>
    <property type="match status" value="1"/>
</dbReference>
<evidence type="ECO:0000256" key="3">
    <source>
        <dbReference type="ARBA" id="ARBA00022989"/>
    </source>
</evidence>
<dbReference type="SUPFAM" id="SSF81324">
    <property type="entry name" value="Voltage-gated potassium channels"/>
    <property type="match status" value="1"/>
</dbReference>